<feature type="domain" description="Gram-positive cocci surface proteins LPxTG" evidence="7">
    <location>
        <begin position="1414"/>
        <end position="1449"/>
    </location>
</feature>
<dbReference type="GO" id="GO:0005576">
    <property type="term" value="C:extracellular region"/>
    <property type="evidence" value="ECO:0007669"/>
    <property type="project" value="UniProtKB-SubCell"/>
</dbReference>
<dbReference type="PANTHER" id="PTHR34819">
    <property type="entry name" value="LARGE CYSTEINE-RICH PERIPLASMIC PROTEIN OMCB"/>
    <property type="match status" value="1"/>
</dbReference>
<dbReference type="InterPro" id="IPR051172">
    <property type="entry name" value="Chlamydia_OmcB"/>
</dbReference>
<evidence type="ECO:0000313" key="8">
    <source>
        <dbReference type="EMBL" id="QIK63877.1"/>
    </source>
</evidence>
<dbReference type="PROSITE" id="PS50847">
    <property type="entry name" value="GRAM_POS_ANCHORING"/>
    <property type="match status" value="1"/>
</dbReference>
<evidence type="ECO:0000259" key="7">
    <source>
        <dbReference type="PROSITE" id="PS50847"/>
    </source>
</evidence>
<comment type="subcellular location">
    <subcellularLocation>
        <location evidence="1">Secreted</location>
    </subcellularLocation>
</comment>
<keyword evidence="6" id="KW-0812">Transmembrane</keyword>
<name>A0A6G7XHM2_9MICO</name>
<dbReference type="InterPro" id="IPR047589">
    <property type="entry name" value="DUF11_rpt"/>
</dbReference>
<evidence type="ECO:0000256" key="3">
    <source>
        <dbReference type="ARBA" id="ARBA00022525"/>
    </source>
</evidence>
<dbReference type="NCBIfam" id="TIGR01451">
    <property type="entry name" value="B_ant_repeat"/>
    <property type="match status" value="2"/>
</dbReference>
<dbReference type="InterPro" id="IPR033764">
    <property type="entry name" value="Sdr_B"/>
</dbReference>
<dbReference type="Pfam" id="PF24346">
    <property type="entry name" value="DUF7507"/>
    <property type="match status" value="3"/>
</dbReference>
<dbReference type="Proteomes" id="UP000502677">
    <property type="component" value="Chromosome"/>
</dbReference>
<keyword evidence="6" id="KW-1133">Transmembrane helix</keyword>
<evidence type="ECO:0000313" key="9">
    <source>
        <dbReference type="Proteomes" id="UP000502677"/>
    </source>
</evidence>
<dbReference type="KEGG" id="lvi:G7068_12240"/>
<reference evidence="8 9" key="1">
    <citation type="submission" date="2020-03" db="EMBL/GenBank/DDBJ databases">
        <title>Leucobacter sp. nov., isolated from beetles.</title>
        <authorList>
            <person name="Hyun D.-W."/>
            <person name="Bae J.-W."/>
        </authorList>
    </citation>
    <scope>NUCLEOTIDE SEQUENCE [LARGE SCALE GENOMIC DNA]</scope>
    <source>
        <strain evidence="8 9">HDW9C</strain>
    </source>
</reference>
<evidence type="ECO:0000256" key="4">
    <source>
        <dbReference type="ARBA" id="ARBA00022729"/>
    </source>
</evidence>
<dbReference type="EMBL" id="CP049863">
    <property type="protein sequence ID" value="QIK63877.1"/>
    <property type="molecule type" value="Genomic_DNA"/>
</dbReference>
<evidence type="ECO:0000256" key="1">
    <source>
        <dbReference type="ARBA" id="ARBA00004613"/>
    </source>
</evidence>
<dbReference type="Pfam" id="PF17210">
    <property type="entry name" value="SdrD_B"/>
    <property type="match status" value="1"/>
</dbReference>
<keyword evidence="5" id="KW-0572">Peptidoglycan-anchor</keyword>
<dbReference type="InterPro" id="IPR055354">
    <property type="entry name" value="DUF7507"/>
</dbReference>
<keyword evidence="2" id="KW-0134">Cell wall</keyword>
<keyword evidence="4" id="KW-0732">Signal</keyword>
<accession>A0A6G7XHM2</accession>
<protein>
    <recommendedName>
        <fullName evidence="7">Gram-positive cocci surface proteins LPxTG domain-containing protein</fullName>
    </recommendedName>
</protein>
<dbReference type="InterPro" id="IPR013783">
    <property type="entry name" value="Ig-like_fold"/>
</dbReference>
<dbReference type="GO" id="GO:0005975">
    <property type="term" value="P:carbohydrate metabolic process"/>
    <property type="evidence" value="ECO:0007669"/>
    <property type="project" value="UniProtKB-ARBA"/>
</dbReference>
<dbReference type="InterPro" id="IPR019931">
    <property type="entry name" value="LPXTG_anchor"/>
</dbReference>
<organism evidence="8 9">
    <name type="scientific">Leucobacter viscericola</name>
    <dbReference type="NCBI Taxonomy" id="2714935"/>
    <lineage>
        <taxon>Bacteria</taxon>
        <taxon>Bacillati</taxon>
        <taxon>Actinomycetota</taxon>
        <taxon>Actinomycetes</taxon>
        <taxon>Micrococcales</taxon>
        <taxon>Microbacteriaceae</taxon>
        <taxon>Leucobacter</taxon>
    </lineage>
</organism>
<feature type="transmembrane region" description="Helical" evidence="6">
    <location>
        <begin position="1423"/>
        <end position="1441"/>
    </location>
</feature>
<evidence type="ECO:0000256" key="5">
    <source>
        <dbReference type="ARBA" id="ARBA00023088"/>
    </source>
</evidence>
<dbReference type="PANTHER" id="PTHR34819:SF3">
    <property type="entry name" value="CELL SURFACE PROTEIN"/>
    <property type="match status" value="1"/>
</dbReference>
<proteinExistence type="predicted"/>
<keyword evidence="6" id="KW-0472">Membrane</keyword>
<sequence>MGERIAHKGSALRRVMAVLMVLLVFGFASNVTVTRASAVSGSIQNPQIRIVNDGTSEVTGDTSDHDGLLALGNRVVFQWEVTLLAVEDGVLTQTLPVGLTWDEASLTLAGVNNQSGQNGFVSSYVLSDEGRTLTVKIATAPGAPGSQYVEFTGITALVDRATASVGDVYAPTLSVTDGLGTNVIAASGTPAQVEIVGQVRGNLSKVGRTINPGVAETHDFGAGEVPAVRHTFGVVLEKSVLPGDRMFEWQGPIRVADTFTLTKNGAPAMSSNQAVAIDGTSGSGLTATLENVNAANGTFEVVFDNIPAGDDPMYANVSVWIPSAQVPNLSAGELPIVMENTVSKPAGAQWRTTDGAEIVDANAGDNTQIRNYGIQNSVSGSPFYSQELRSVPGRVVLSSSGVYTGTNYTTDGQFRPAGTRASDGTIWTAVPSTNVNMFEFWDPAVSELKNSGSVYSGNNLLVENVDYRVYYSTSAGPGFGGPTNPLTMPWTLKSDYTGDLADVASLRVEYIGNGGVYEPAPSAARDTHNLKISPQFEVVRGLPNPNDPADLGRVLHRGQVLANLQTTPPTNYNQGILGELFVRAGDASVTKTGVALNAAGEVQLPATEFISAGQGVRYTITPQLKGLKVNPSDSSSLVIPNVRVTDCLPANVLTSGLDFSRVDHKVWGITVTPNACGSGARTQIVFEYLPEARYADDLAPISFDARTSKIAPNGNVFDNLAELQADGIFGTTGGAAATGTARMYASQPSVTAYEKFTDTPRVLRGGETNYRINWFNFLSSDRANSYFVDVLPFNGDTRGTVLNGEASLVGASVVADAAVGATLQLTTDSAIRLPGAAEAPASSVAWVDYAAATPAEIAQAKALRVHLQNFVAGATSVGSLNMTLTTPDAHGGDVLMNTTNGLLSVGQPDQVKLDEAKPVAVDIVASSISGELWEDVNGNGTREAGEPAIEGTTVQLTRGGTTVASATTDANGIYRFADLDPGEYRVVVDTATLPATTGNWVNTASPAGGSNSESGLITVGEGEDLADQNFGFRNNVPAVKLEKQGVVPAELRAGEPITWTFTVTNTGNMDLSNIEVADQFPGMSSIAFGSWPTATKDLLEPGQSVTATATSPLTQAQLDGAMVENEARVAAVSSDAVDVADTAAATVVLPRAATLDLVKTVSLASGAEPSSAKAGDTLNYAFKVTNNGNVTLSNVELKDQLEGLSTVEFGAWPNPATPGVLKPGETVTATATLKLSQDHIEAGSVSNTASASGELPLLPTETEPQQATDTATAVMDFTPSPAIQLQKSAHLSSGASGVGDSIRYDFVLTNTGSAELKGVALADKLAGLSAVKFGEWPDAKASGRLAPGESVTATAKLTITQAHVDAGGVSNTASARGATRKGVEVSAEDTAKVVLTKVPGLTPGGVDPESLDGLENTGAKGQLGLALAAMVLLIAGGSVYLRARKRRRA</sequence>
<dbReference type="SUPFAM" id="SSF117074">
    <property type="entry name" value="Hypothetical protein PA1324"/>
    <property type="match status" value="1"/>
</dbReference>
<evidence type="ECO:0000256" key="6">
    <source>
        <dbReference type="SAM" id="Phobius"/>
    </source>
</evidence>
<gene>
    <name evidence="8" type="ORF">G7068_12240</name>
</gene>
<keyword evidence="9" id="KW-1185">Reference proteome</keyword>
<keyword evidence="3" id="KW-0964">Secreted</keyword>
<dbReference type="RefSeq" id="WP_166292217.1">
    <property type="nucleotide sequence ID" value="NZ_CP049863.1"/>
</dbReference>
<dbReference type="Gene3D" id="2.60.40.10">
    <property type="entry name" value="Immunoglobulins"/>
    <property type="match status" value="3"/>
</dbReference>
<evidence type="ECO:0000256" key="2">
    <source>
        <dbReference type="ARBA" id="ARBA00022512"/>
    </source>
</evidence>